<dbReference type="InterPro" id="IPR015424">
    <property type="entry name" value="PyrdxlP-dep_Trfase"/>
</dbReference>
<accession>A0A7C5DAF8</accession>
<dbReference type="PANTHER" id="PTHR43643">
    <property type="entry name" value="HISTIDINOL-PHOSPHATE AMINOTRANSFERASE 2"/>
    <property type="match status" value="1"/>
</dbReference>
<dbReference type="EMBL" id="DRTB01000023">
    <property type="protein sequence ID" value="HHE04482.1"/>
    <property type="molecule type" value="Genomic_DNA"/>
</dbReference>
<feature type="non-terminal residue" evidence="5">
    <location>
        <position position="1"/>
    </location>
</feature>
<organism evidence="5">
    <name type="scientific">candidate division WOR-3 bacterium</name>
    <dbReference type="NCBI Taxonomy" id="2052148"/>
    <lineage>
        <taxon>Bacteria</taxon>
        <taxon>Bacteria division WOR-3</taxon>
    </lineage>
</organism>
<keyword evidence="1 5" id="KW-0032">Aminotransferase</keyword>
<feature type="domain" description="Aminotransferase class I/classII large" evidence="4">
    <location>
        <begin position="2"/>
        <end position="70"/>
    </location>
</feature>
<comment type="caution">
    <text evidence="5">The sequence shown here is derived from an EMBL/GenBank/DDBJ whole genome shotgun (WGS) entry which is preliminary data.</text>
</comment>
<dbReference type="Proteomes" id="UP000886110">
    <property type="component" value="Unassembled WGS sequence"/>
</dbReference>
<proteinExistence type="predicted"/>
<evidence type="ECO:0000313" key="5">
    <source>
        <dbReference type="EMBL" id="HHE04482.1"/>
    </source>
</evidence>
<dbReference type="InterPro" id="IPR015422">
    <property type="entry name" value="PyrdxlP-dep_Trfase_small"/>
</dbReference>
<dbReference type="InterPro" id="IPR004839">
    <property type="entry name" value="Aminotransferase_I/II_large"/>
</dbReference>
<dbReference type="GO" id="GO:0030170">
    <property type="term" value="F:pyridoxal phosphate binding"/>
    <property type="evidence" value="ECO:0007669"/>
    <property type="project" value="InterPro"/>
</dbReference>
<keyword evidence="3" id="KW-0663">Pyridoxal phosphate</keyword>
<protein>
    <submittedName>
        <fullName evidence="5">Aminotransferase class I/II-fold pyridoxal phosphate-dependent enzyme</fullName>
    </submittedName>
</protein>
<gene>
    <name evidence="5" type="ORF">ENL19_00295</name>
</gene>
<dbReference type="AlphaFoldDB" id="A0A7C5DAF8"/>
<keyword evidence="2" id="KW-0808">Transferase</keyword>
<dbReference type="GO" id="GO:0008483">
    <property type="term" value="F:transaminase activity"/>
    <property type="evidence" value="ECO:0007669"/>
    <property type="project" value="UniProtKB-KW"/>
</dbReference>
<evidence type="ECO:0000256" key="3">
    <source>
        <dbReference type="ARBA" id="ARBA00022898"/>
    </source>
</evidence>
<dbReference type="SUPFAM" id="SSF53383">
    <property type="entry name" value="PLP-dependent transferases"/>
    <property type="match status" value="1"/>
</dbReference>
<evidence type="ECO:0000259" key="4">
    <source>
        <dbReference type="Pfam" id="PF00155"/>
    </source>
</evidence>
<dbReference type="InterPro" id="IPR050106">
    <property type="entry name" value="HistidinolP_aminotransfase"/>
</dbReference>
<dbReference type="Gene3D" id="3.90.1150.10">
    <property type="entry name" value="Aspartate Aminotransferase, domain 1"/>
    <property type="match status" value="1"/>
</dbReference>
<dbReference type="Pfam" id="PF00155">
    <property type="entry name" value="Aminotran_1_2"/>
    <property type="match status" value="1"/>
</dbReference>
<dbReference type="PANTHER" id="PTHR43643:SF3">
    <property type="entry name" value="HISTIDINOL-PHOSPHATE AMINOTRANSFERASE"/>
    <property type="match status" value="1"/>
</dbReference>
<evidence type="ECO:0000256" key="2">
    <source>
        <dbReference type="ARBA" id="ARBA00022679"/>
    </source>
</evidence>
<reference evidence="5" key="1">
    <citation type="journal article" date="2020" name="mSystems">
        <title>Genome- and Community-Level Interaction Insights into Carbon Utilization and Element Cycling Functions of Hydrothermarchaeota in Hydrothermal Sediment.</title>
        <authorList>
            <person name="Zhou Z."/>
            <person name="Liu Y."/>
            <person name="Xu W."/>
            <person name="Pan J."/>
            <person name="Luo Z.H."/>
            <person name="Li M."/>
        </authorList>
    </citation>
    <scope>NUCLEOTIDE SEQUENCE [LARGE SCALE GENOMIC DNA]</scope>
    <source>
        <strain evidence="5">HyVt-74</strain>
    </source>
</reference>
<evidence type="ECO:0000256" key="1">
    <source>
        <dbReference type="ARBA" id="ARBA00022576"/>
    </source>
</evidence>
<name>A0A7C5DAF8_UNCW3</name>
<sequence>YRELGRLGIKYFPSYTNFITLDFGINVEPINDALLKRGIIVRPLRSYGFDNYLRITIGTKKQNKKVIEALEGIVKSSI</sequence>